<protein>
    <submittedName>
        <fullName evidence="1">Uncharacterized protein</fullName>
    </submittedName>
</protein>
<dbReference type="EMBL" id="VSSQ01026784">
    <property type="protein sequence ID" value="MPM75679.1"/>
    <property type="molecule type" value="Genomic_DNA"/>
</dbReference>
<comment type="caution">
    <text evidence="1">The sequence shown here is derived from an EMBL/GenBank/DDBJ whole genome shotgun (WGS) entry which is preliminary data.</text>
</comment>
<evidence type="ECO:0000313" key="1">
    <source>
        <dbReference type="EMBL" id="MPM75679.1"/>
    </source>
</evidence>
<organism evidence="1">
    <name type="scientific">bioreactor metagenome</name>
    <dbReference type="NCBI Taxonomy" id="1076179"/>
    <lineage>
        <taxon>unclassified sequences</taxon>
        <taxon>metagenomes</taxon>
        <taxon>ecological metagenomes</taxon>
    </lineage>
</organism>
<dbReference type="AlphaFoldDB" id="A0A645CFC4"/>
<name>A0A645CFC4_9ZZZZ</name>
<gene>
    <name evidence="1" type="ORF">SDC9_122673</name>
</gene>
<dbReference type="AntiFam" id="ANF00151">
    <property type="entry name" value="Shadow ORF (opposite dapD)"/>
</dbReference>
<accession>A0A645CFC4</accession>
<reference evidence="1" key="1">
    <citation type="submission" date="2019-08" db="EMBL/GenBank/DDBJ databases">
        <authorList>
            <person name="Kucharzyk K."/>
            <person name="Murdoch R.W."/>
            <person name="Higgins S."/>
            <person name="Loffler F."/>
        </authorList>
    </citation>
    <scope>NUCLEOTIDE SEQUENCE</scope>
</reference>
<sequence length="212" mass="22242">MNVLADLGAGADSGPSIDHGTFIDVGADVDEGGHQYGVLGDERTFAGEGTGHDTEAAGLELLFGPPLELGIDLVVEADVAGFLDAVVAGAEGEQNGLLGPLVDHPFAIDLLGDTQLAAVEIADHGFDDLDRVGRLGRQLGTLFPEFVDGGLQRMAHVKFSLGYSCCANWRMRWVASRHSASEATSAMRMKLAPGLTPCDSRARKLPGRTTTL</sequence>
<proteinExistence type="predicted"/>